<dbReference type="AlphaFoldDB" id="A0A8B6G6W6"/>
<evidence type="ECO:0000313" key="1">
    <source>
        <dbReference type="EMBL" id="VDI59669.1"/>
    </source>
</evidence>
<accession>A0A8B6G6W6</accession>
<dbReference type="Proteomes" id="UP000596742">
    <property type="component" value="Unassembled WGS sequence"/>
</dbReference>
<name>A0A8B6G6W6_MYTGA</name>
<evidence type="ECO:0000313" key="2">
    <source>
        <dbReference type="Proteomes" id="UP000596742"/>
    </source>
</evidence>
<proteinExistence type="predicted"/>
<reference evidence="1" key="1">
    <citation type="submission" date="2018-11" db="EMBL/GenBank/DDBJ databases">
        <authorList>
            <person name="Alioto T."/>
            <person name="Alioto T."/>
        </authorList>
    </citation>
    <scope>NUCLEOTIDE SEQUENCE</scope>
</reference>
<comment type="caution">
    <text evidence="1">The sequence shown here is derived from an EMBL/GenBank/DDBJ whole genome shotgun (WGS) entry which is preliminary data.</text>
</comment>
<organism evidence="1 2">
    <name type="scientific">Mytilus galloprovincialis</name>
    <name type="common">Mediterranean mussel</name>
    <dbReference type="NCBI Taxonomy" id="29158"/>
    <lineage>
        <taxon>Eukaryota</taxon>
        <taxon>Metazoa</taxon>
        <taxon>Spiralia</taxon>
        <taxon>Lophotrochozoa</taxon>
        <taxon>Mollusca</taxon>
        <taxon>Bivalvia</taxon>
        <taxon>Autobranchia</taxon>
        <taxon>Pteriomorphia</taxon>
        <taxon>Mytilida</taxon>
        <taxon>Mytiloidea</taxon>
        <taxon>Mytilidae</taxon>
        <taxon>Mytilinae</taxon>
        <taxon>Mytilus</taxon>
    </lineage>
</organism>
<sequence length="186" mass="20970">MDMALGFIDGLTKIALHHNLTSTLSSDESLKLRYIVHNSRLHCLELIHSLNKLQKLLEQNPLNSLNPSGVSNLKLDKHQGYNLEGDTGLAEGVCNLKLDKHKGYNLEGSSEHDEVVTLYRSNALSYIPKIYEGQFVTLLRHRDTDKNLKCTSYALIGQVIKVTQAPFFVEVKIFGRLRYSSTISRS</sequence>
<gene>
    <name evidence="1" type="ORF">MGAL_10B052260</name>
</gene>
<protein>
    <submittedName>
        <fullName evidence="1">Uncharacterized protein</fullName>
    </submittedName>
</protein>
<dbReference type="EMBL" id="UYJE01007969">
    <property type="protein sequence ID" value="VDI59669.1"/>
    <property type="molecule type" value="Genomic_DNA"/>
</dbReference>
<keyword evidence="2" id="KW-1185">Reference proteome</keyword>
<dbReference type="OrthoDB" id="10380248at2759"/>